<dbReference type="RefSeq" id="WP_006797994.1">
    <property type="nucleotide sequence ID" value="NZ_GL891979.1"/>
</dbReference>
<organism evidence="1 2">
    <name type="scientific">Dysgonomonas gadei ATCC BAA-286</name>
    <dbReference type="NCBI Taxonomy" id="742766"/>
    <lineage>
        <taxon>Bacteria</taxon>
        <taxon>Pseudomonadati</taxon>
        <taxon>Bacteroidota</taxon>
        <taxon>Bacteroidia</taxon>
        <taxon>Bacteroidales</taxon>
        <taxon>Dysgonomonadaceae</taxon>
        <taxon>Dysgonomonas</taxon>
    </lineage>
</organism>
<dbReference type="Proteomes" id="UP000004913">
    <property type="component" value="Unassembled WGS sequence"/>
</dbReference>
<proteinExistence type="predicted"/>
<accession>F5ITS0</accession>
<dbReference type="HOGENOM" id="CLU_1583891_0_0_10"/>
<dbReference type="InterPro" id="IPR046558">
    <property type="entry name" value="DUF6712"/>
</dbReference>
<evidence type="ECO:0000313" key="1">
    <source>
        <dbReference type="EMBL" id="EGJ99454.1"/>
    </source>
</evidence>
<keyword evidence="2" id="KW-1185">Reference proteome</keyword>
<sequence length="168" mass="19370">MRELIQLPLISEKLFKMHSPVTSNTDITEFIPYICIAQELHIAGILGEPLMDELCEQVSANTLTPENSDLILKIAPALSFCAVYQALPFHWATIVNKGITIRESENSKGVDIKDLAQLRQWVKNDADVLKQQLVDFLYKYRTNYPLWQPEDKCKKEMEFNSGFHFPKR</sequence>
<dbReference type="eggNOG" id="ENOG5033VGV">
    <property type="taxonomic scope" value="Bacteria"/>
</dbReference>
<gene>
    <name evidence="1" type="ORF">HMPREF9455_00487</name>
</gene>
<comment type="caution">
    <text evidence="1">The sequence shown here is derived from an EMBL/GenBank/DDBJ whole genome shotgun (WGS) entry which is preliminary data.</text>
</comment>
<protein>
    <submittedName>
        <fullName evidence="1">Uncharacterized protein</fullName>
    </submittedName>
</protein>
<dbReference type="EMBL" id="ADLV01000006">
    <property type="protein sequence ID" value="EGJ99454.1"/>
    <property type="molecule type" value="Genomic_DNA"/>
</dbReference>
<reference evidence="1 2" key="1">
    <citation type="submission" date="2011-04" db="EMBL/GenBank/DDBJ databases">
        <title>The Genome Sequence of Dysgonomonas gadei ATCC BAA-286.</title>
        <authorList>
            <consortium name="The Broad Institute Genome Sequencing Platform"/>
            <person name="Earl A."/>
            <person name="Ward D."/>
            <person name="Feldgarden M."/>
            <person name="Gevers D."/>
            <person name="Pudlo N."/>
            <person name="Martens E."/>
            <person name="Allen-Vercoe E."/>
            <person name="Young S.K."/>
            <person name="Zeng Q."/>
            <person name="Gargeya S."/>
            <person name="Fitzgerald M."/>
            <person name="Haas B."/>
            <person name="Abouelleil A."/>
            <person name="Alvarado L."/>
            <person name="Arachchi H.M."/>
            <person name="Berlin A."/>
            <person name="Brown A."/>
            <person name="Chapman S.B."/>
            <person name="Chen Z."/>
            <person name="Dunbar C."/>
            <person name="Freedman E."/>
            <person name="Gearin G."/>
            <person name="Gellesch M."/>
            <person name="Goldberg J."/>
            <person name="Griggs A."/>
            <person name="Gujja S."/>
            <person name="Heiman D."/>
            <person name="Howarth C."/>
            <person name="Larson L."/>
            <person name="Lui A."/>
            <person name="MacDonald P.J.P."/>
            <person name="Mehta T."/>
            <person name="Montmayeur A."/>
            <person name="Murphy C."/>
            <person name="Neiman D."/>
            <person name="Pearson M."/>
            <person name="Priest M."/>
            <person name="Roberts A."/>
            <person name="Saif S."/>
            <person name="Shea T."/>
            <person name="Shenoy N."/>
            <person name="Sisk P."/>
            <person name="Stolte C."/>
            <person name="Sykes S."/>
            <person name="Yandava C."/>
            <person name="Wortman J."/>
            <person name="Nusbaum C."/>
            <person name="Birren B."/>
        </authorList>
    </citation>
    <scope>NUCLEOTIDE SEQUENCE [LARGE SCALE GENOMIC DNA]</scope>
    <source>
        <strain evidence="1 2">ATCC BAA-286</strain>
    </source>
</reference>
<dbReference type="AlphaFoldDB" id="F5ITS0"/>
<dbReference type="Pfam" id="PF20459">
    <property type="entry name" value="DUF6712"/>
    <property type="match status" value="1"/>
</dbReference>
<evidence type="ECO:0000313" key="2">
    <source>
        <dbReference type="Proteomes" id="UP000004913"/>
    </source>
</evidence>
<dbReference type="OrthoDB" id="996247at2"/>
<name>F5ITS0_9BACT</name>